<sequence length="133" mass="13819">MGAWGFKIFENDDAADFVAEFENSGAVAVAGALDVACNNLDYIEAPDGSVALAAAAIVAAASGKSEFLSEPAETALRTVSNWQALSGLKGKAIQAVECVSSPNSELMELWAEAAPADAANFKNELNRLRAALR</sequence>
<evidence type="ECO:0000313" key="2">
    <source>
        <dbReference type="Proteomes" id="UP000248616"/>
    </source>
</evidence>
<dbReference type="EMBL" id="MZXV01000032">
    <property type="protein sequence ID" value="PZV37283.1"/>
    <property type="molecule type" value="Genomic_DNA"/>
</dbReference>
<protein>
    <recommendedName>
        <fullName evidence="3">DUF4259 domain-containing protein</fullName>
    </recommendedName>
</protein>
<reference evidence="2" key="1">
    <citation type="submission" date="2017-03" db="EMBL/GenBank/DDBJ databases">
        <authorList>
            <person name="Safronova V.I."/>
            <person name="Sazanova A.L."/>
            <person name="Chirak E.R."/>
        </authorList>
    </citation>
    <scope>NUCLEOTIDE SEQUENCE [LARGE SCALE GENOMIC DNA]</scope>
    <source>
        <strain evidence="2">Ach-343</strain>
    </source>
</reference>
<dbReference type="Pfam" id="PF14078">
    <property type="entry name" value="DUF4259"/>
    <property type="match status" value="1"/>
</dbReference>
<evidence type="ECO:0000313" key="1">
    <source>
        <dbReference type="EMBL" id="PZV37283.1"/>
    </source>
</evidence>
<gene>
    <name evidence="1" type="ORF">B5V02_13190</name>
</gene>
<organism evidence="1 2">
    <name type="scientific">Mesorhizobium kowhaii</name>
    <dbReference type="NCBI Taxonomy" id="1300272"/>
    <lineage>
        <taxon>Bacteria</taxon>
        <taxon>Pseudomonadati</taxon>
        <taxon>Pseudomonadota</taxon>
        <taxon>Alphaproteobacteria</taxon>
        <taxon>Hyphomicrobiales</taxon>
        <taxon>Phyllobacteriaceae</taxon>
        <taxon>Mesorhizobium</taxon>
    </lineage>
</organism>
<accession>A0A2W7CLB6</accession>
<dbReference type="RefSeq" id="WP_111544636.1">
    <property type="nucleotide sequence ID" value="NZ_MZXV01000032.1"/>
</dbReference>
<evidence type="ECO:0008006" key="3">
    <source>
        <dbReference type="Google" id="ProtNLM"/>
    </source>
</evidence>
<dbReference type="InterPro" id="IPR025355">
    <property type="entry name" value="DUF4259"/>
</dbReference>
<comment type="caution">
    <text evidence="1">The sequence shown here is derived from an EMBL/GenBank/DDBJ whole genome shotgun (WGS) entry which is preliminary data.</text>
</comment>
<dbReference type="AlphaFoldDB" id="A0A2W7CLB6"/>
<proteinExistence type="predicted"/>
<keyword evidence="2" id="KW-1185">Reference proteome</keyword>
<dbReference type="OrthoDB" id="7594887at2"/>
<name>A0A2W7CLB6_9HYPH</name>
<dbReference type="Proteomes" id="UP000248616">
    <property type="component" value="Unassembled WGS sequence"/>
</dbReference>